<gene>
    <name evidence="9" type="ORF">EZS28_002954</name>
</gene>
<keyword evidence="5" id="KW-0648">Protein biosynthesis</keyword>
<reference evidence="9 10" key="1">
    <citation type="submission" date="2019-03" db="EMBL/GenBank/DDBJ databases">
        <title>Single cell metagenomics reveals metabolic interactions within the superorganism composed of flagellate Streblomastix strix and complex community of Bacteroidetes bacteria on its surface.</title>
        <authorList>
            <person name="Treitli S.C."/>
            <person name="Kolisko M."/>
            <person name="Husnik F."/>
            <person name="Keeling P."/>
            <person name="Hampl V."/>
        </authorList>
    </citation>
    <scope>NUCLEOTIDE SEQUENCE [LARGE SCALE GENOMIC DNA]</scope>
    <source>
        <strain evidence="9">ST1C</strain>
    </source>
</reference>
<evidence type="ECO:0000256" key="4">
    <source>
        <dbReference type="ARBA" id="ARBA00022540"/>
    </source>
</evidence>
<evidence type="ECO:0000259" key="8">
    <source>
        <dbReference type="Pfam" id="PF25084"/>
    </source>
</evidence>
<dbReference type="InterPro" id="IPR029044">
    <property type="entry name" value="Nucleotide-diphossugar_trans"/>
</dbReference>
<dbReference type="GO" id="GO:0005085">
    <property type="term" value="F:guanyl-nucleotide exchange factor activity"/>
    <property type="evidence" value="ECO:0007669"/>
    <property type="project" value="TreeGrafter"/>
</dbReference>
<dbReference type="InterPro" id="IPR051956">
    <property type="entry name" value="eIF2B_epsilon"/>
</dbReference>
<sequence>MTTNSAQAQKKILRTEEGRDPPQDGLHHSLQGVLICDYFGEFAISQSDRLPQILAPICNLPLLHHSLEFLTRQGLSEIFVVASTSYDAVEDYLKNSQWSSWETPRISLKSVFGAKDLAECFQAILKQGFIEQDFIFCHGGVISNIDLYPYIQQHRSLKDKTIMATILFRKDASIYSNTQSFIQSSYIATIETPNVSTPITLAQSPVSCSSLSSNSNRQQQIQELRINKGIKKVTNAIIGYNQKTNELHVAEWINKVDINVKQRHQRSMINIKDDECFNSSTKSSNNMILRSDLAPLWISICQKDFPMQFREQVNVKSMEDFLDNFLDFPSGNKIIIRVVGEESISTDINEQSKEGTKTITKTKQHNIQKKKSHNNDYCIRVSSLDDMMIASRDILGLWVHPLVPCRQSSRLISPLNLYLALIQSPEKRIQNIENEESDIKQLNQTKKSGEDFQGQEAYDDITQHHEQSFADYISISNSSVISMHKVYIHSNSRIGRRCMIGPFSSIDENSEVVETTLGTNCILGKGVILVGCQLWNNVTIEDNTFAIGSVFCSYSHIGKGAIIKQGCIIDHHIIVSPGAQLSENTKLSQSLKPNSSQLSEQQDKNGIQQQKQSQNDSLEKENEDEISSEGEWEDDNKDNKNKEIKSKKNKNDQNKESSQLKDDNSDNDWEDDEDQLISKNKKIENQEKKHTIIDSQKKMDDSTLIIKNEDKNFDEFDQNENGKDDFENEQMTIKDQLNTIISGIYEHALETGKESSQVLTEIRSYLRSDGIAMIDGIACLLYSMIKQAVIVYKEVDEEEINNTTDKQSKNVKSKVDYNETPLSSKTLEFLRSSHNYLRSQRFFIHQFDDSLNEFEGNQAISESLNGNEDEFGDLFWNWGSVLRDQKMNEDDQFDIIYKLSRFIEDIREQEEFDEYIIYLSILPLILKCLIEFSIIEVKTFQQWIEDNKSHIEQSSDEEEDTQGIEEQLLCLKILEDEAKNDKDKDDDNNGAVDEDEDEDEDDWD</sequence>
<dbReference type="SUPFAM" id="SSF53448">
    <property type="entry name" value="Nucleotide-diphospho-sugar transferases"/>
    <property type="match status" value="1"/>
</dbReference>
<evidence type="ECO:0000256" key="7">
    <source>
        <dbReference type="SAM" id="MobiDB-lite"/>
    </source>
</evidence>
<evidence type="ECO:0000256" key="1">
    <source>
        <dbReference type="ARBA" id="ARBA00004514"/>
    </source>
</evidence>
<dbReference type="GO" id="GO:0003743">
    <property type="term" value="F:translation initiation factor activity"/>
    <property type="evidence" value="ECO:0007669"/>
    <property type="project" value="TreeGrafter"/>
</dbReference>
<name>A0A5J4X4B9_9EUKA</name>
<feature type="domain" description="EIF2B subunit epsilon/gamma LbH" evidence="8">
    <location>
        <begin position="484"/>
        <end position="580"/>
    </location>
</feature>
<feature type="region of interest" description="Disordered" evidence="7">
    <location>
        <begin position="1"/>
        <end position="25"/>
    </location>
</feature>
<dbReference type="AlphaFoldDB" id="A0A5J4X4B9"/>
<feature type="compositionally biased region" description="Polar residues" evidence="7">
    <location>
        <begin position="585"/>
        <end position="600"/>
    </location>
</feature>
<evidence type="ECO:0000256" key="2">
    <source>
        <dbReference type="ARBA" id="ARBA00007878"/>
    </source>
</evidence>
<feature type="region of interest" description="Disordered" evidence="7">
    <location>
        <begin position="980"/>
        <end position="1004"/>
    </location>
</feature>
<evidence type="ECO:0000313" key="9">
    <source>
        <dbReference type="EMBL" id="KAA6401515.1"/>
    </source>
</evidence>
<comment type="caution">
    <text evidence="9">The sequence shown here is derived from an EMBL/GenBank/DDBJ whole genome shotgun (WGS) entry which is preliminary data.</text>
</comment>
<dbReference type="GO" id="GO:0005851">
    <property type="term" value="C:eukaryotic translation initiation factor 2B complex"/>
    <property type="evidence" value="ECO:0007669"/>
    <property type="project" value="TreeGrafter"/>
</dbReference>
<feature type="compositionally biased region" description="Basic and acidic residues" evidence="7">
    <location>
        <begin position="13"/>
        <end position="25"/>
    </location>
</feature>
<feature type="compositionally biased region" description="Acidic residues" evidence="7">
    <location>
        <begin position="621"/>
        <end position="636"/>
    </location>
</feature>
<dbReference type="InterPro" id="IPR056764">
    <property type="entry name" value="LbH_EIF2B3/5"/>
</dbReference>
<comment type="subcellular location">
    <subcellularLocation>
        <location evidence="1">Cytoplasm</location>
        <location evidence="1">Cytosol</location>
    </subcellularLocation>
</comment>
<comment type="subunit">
    <text evidence="6">Component of the translation initiation factor 2B (eIF2B) complex which is a heterodecamer of two sets of five different subunits: alpha, beta, gamma, delta and epsilon. Subunits alpha, beta and delta comprise a regulatory subcomplex and subunits epsilon and gamma comprise a catalytic subcomplex. Within the complex, the hexameric regulatory complex resides at the center, with the two heterodimeric catalytic subcomplexes bound on opposite sides.</text>
</comment>
<evidence type="ECO:0000256" key="5">
    <source>
        <dbReference type="ARBA" id="ARBA00022917"/>
    </source>
</evidence>
<feature type="compositionally biased region" description="Basic and acidic residues" evidence="7">
    <location>
        <begin position="637"/>
        <end position="664"/>
    </location>
</feature>
<evidence type="ECO:0000256" key="6">
    <source>
        <dbReference type="ARBA" id="ARBA00046432"/>
    </source>
</evidence>
<feature type="compositionally biased region" description="Acidic residues" evidence="7">
    <location>
        <begin position="988"/>
        <end position="1004"/>
    </location>
</feature>
<feature type="compositionally biased region" description="Low complexity" evidence="7">
    <location>
        <begin position="604"/>
        <end position="616"/>
    </location>
</feature>
<feature type="region of interest" description="Disordered" evidence="7">
    <location>
        <begin position="585"/>
        <end position="673"/>
    </location>
</feature>
<dbReference type="Pfam" id="PF25084">
    <property type="entry name" value="LbH_EIF2B"/>
    <property type="match status" value="1"/>
</dbReference>
<dbReference type="PANTHER" id="PTHR45887">
    <property type="entry name" value="TRANSLATION INITIATION FACTOR EIF-2B SUBUNIT EPSILON"/>
    <property type="match status" value="1"/>
</dbReference>
<dbReference type="PANTHER" id="PTHR45887:SF1">
    <property type="entry name" value="TRANSLATION INITIATION FACTOR EIF-2B SUBUNIT EPSILON"/>
    <property type="match status" value="1"/>
</dbReference>
<dbReference type="Gene3D" id="3.90.550.10">
    <property type="entry name" value="Spore Coat Polysaccharide Biosynthesis Protein SpsA, Chain A"/>
    <property type="match status" value="1"/>
</dbReference>
<proteinExistence type="inferred from homology"/>
<protein>
    <recommendedName>
        <fullName evidence="8">EIF2B subunit epsilon/gamma LbH domain-containing protein</fullName>
    </recommendedName>
</protein>
<evidence type="ECO:0000313" key="10">
    <source>
        <dbReference type="Proteomes" id="UP000324800"/>
    </source>
</evidence>
<organism evidence="9 10">
    <name type="scientific">Streblomastix strix</name>
    <dbReference type="NCBI Taxonomy" id="222440"/>
    <lineage>
        <taxon>Eukaryota</taxon>
        <taxon>Metamonada</taxon>
        <taxon>Preaxostyla</taxon>
        <taxon>Oxymonadida</taxon>
        <taxon>Streblomastigidae</taxon>
        <taxon>Streblomastix</taxon>
    </lineage>
</organism>
<comment type="similarity">
    <text evidence="2">Belongs to the eIF-2B gamma/epsilon subunits family.</text>
</comment>
<keyword evidence="3" id="KW-0963">Cytoplasm</keyword>
<dbReference type="GO" id="GO:0031369">
    <property type="term" value="F:translation initiation factor binding"/>
    <property type="evidence" value="ECO:0007669"/>
    <property type="project" value="TreeGrafter"/>
</dbReference>
<dbReference type="OrthoDB" id="424572at2759"/>
<dbReference type="SUPFAM" id="SSF51161">
    <property type="entry name" value="Trimeric LpxA-like enzymes"/>
    <property type="match status" value="1"/>
</dbReference>
<accession>A0A5J4X4B9</accession>
<dbReference type="InterPro" id="IPR011004">
    <property type="entry name" value="Trimer_LpxA-like_sf"/>
</dbReference>
<dbReference type="Gene3D" id="2.160.10.10">
    <property type="entry name" value="Hexapeptide repeat proteins"/>
    <property type="match status" value="1"/>
</dbReference>
<keyword evidence="4" id="KW-0396">Initiation factor</keyword>
<dbReference type="EMBL" id="SNRW01000377">
    <property type="protein sequence ID" value="KAA6401515.1"/>
    <property type="molecule type" value="Genomic_DNA"/>
</dbReference>
<evidence type="ECO:0000256" key="3">
    <source>
        <dbReference type="ARBA" id="ARBA00022490"/>
    </source>
</evidence>
<dbReference type="Proteomes" id="UP000324800">
    <property type="component" value="Unassembled WGS sequence"/>
</dbReference>